<accession>C4JMZ2</accession>
<proteinExistence type="predicted"/>
<dbReference type="InParanoid" id="C4JMZ2"/>
<dbReference type="HOGENOM" id="CLU_2074905_0_0_1"/>
<protein>
    <submittedName>
        <fullName evidence="1">Uncharacterized protein</fullName>
    </submittedName>
</protein>
<dbReference type="Proteomes" id="UP000002058">
    <property type="component" value="Unassembled WGS sequence"/>
</dbReference>
<dbReference type="RefSeq" id="XP_002544683.1">
    <property type="nucleotide sequence ID" value="XM_002544637.1"/>
</dbReference>
<dbReference type="EMBL" id="CH476616">
    <property type="protein sequence ID" value="EEP79354.1"/>
    <property type="molecule type" value="Genomic_DNA"/>
</dbReference>
<reference evidence="2" key="1">
    <citation type="journal article" date="2009" name="Genome Res.">
        <title>Comparative genomic analyses of the human fungal pathogens Coccidioides and their relatives.</title>
        <authorList>
            <person name="Sharpton T.J."/>
            <person name="Stajich J.E."/>
            <person name="Rounsley S.D."/>
            <person name="Gardner M.J."/>
            <person name="Wortman J.R."/>
            <person name="Jordar V.S."/>
            <person name="Maiti R."/>
            <person name="Kodira C.D."/>
            <person name="Neafsey D.E."/>
            <person name="Zeng Q."/>
            <person name="Hung C.-Y."/>
            <person name="McMahan C."/>
            <person name="Muszewska A."/>
            <person name="Grynberg M."/>
            <person name="Mandel M.A."/>
            <person name="Kellner E.M."/>
            <person name="Barker B.M."/>
            <person name="Galgiani J.N."/>
            <person name="Orbach M.J."/>
            <person name="Kirkland T.N."/>
            <person name="Cole G.T."/>
            <person name="Henn M.R."/>
            <person name="Birren B.W."/>
            <person name="Taylor J.W."/>
        </authorList>
    </citation>
    <scope>NUCLEOTIDE SEQUENCE [LARGE SCALE GENOMIC DNA]</scope>
    <source>
        <strain evidence="2">UAMH 1704</strain>
    </source>
</reference>
<dbReference type="KEGG" id="ure:UREG_04200"/>
<evidence type="ECO:0000313" key="2">
    <source>
        <dbReference type="Proteomes" id="UP000002058"/>
    </source>
</evidence>
<name>C4JMZ2_UNCRE</name>
<dbReference type="AlphaFoldDB" id="C4JMZ2"/>
<organism evidence="1 2">
    <name type="scientific">Uncinocarpus reesii (strain UAMH 1704)</name>
    <dbReference type="NCBI Taxonomy" id="336963"/>
    <lineage>
        <taxon>Eukaryota</taxon>
        <taxon>Fungi</taxon>
        <taxon>Dikarya</taxon>
        <taxon>Ascomycota</taxon>
        <taxon>Pezizomycotina</taxon>
        <taxon>Eurotiomycetes</taxon>
        <taxon>Eurotiomycetidae</taxon>
        <taxon>Onygenales</taxon>
        <taxon>Onygenaceae</taxon>
        <taxon>Uncinocarpus</taxon>
    </lineage>
</organism>
<sequence length="125" mass="13804">MSSRSSKTSSFKHFTTADSSLLSCRHKSDHKHENGADTEMVDVNLTAEIHIMNDNISDNNGLSDAEPEPMLQLSIFIEKFIIIAEKLLKKSIISVKKSIMSSVIQIKKSTVLSADIKKSVVNSVI</sequence>
<dbReference type="VEuPathDB" id="FungiDB:UREG_04200"/>
<dbReference type="GeneID" id="8437213"/>
<evidence type="ECO:0000313" key="1">
    <source>
        <dbReference type="EMBL" id="EEP79354.1"/>
    </source>
</evidence>
<keyword evidence="2" id="KW-1185">Reference proteome</keyword>
<gene>
    <name evidence="1" type="ORF">UREG_04200</name>
</gene>